<comment type="caution">
    <text evidence="11">The sequence shown here is derived from an EMBL/GenBank/DDBJ whole genome shotgun (WGS) entry which is preliminary data.</text>
</comment>
<dbReference type="InterPro" id="IPR003594">
    <property type="entry name" value="HATPase_dom"/>
</dbReference>
<dbReference type="RefSeq" id="WP_117180016.1">
    <property type="nucleotide sequence ID" value="NZ_QFZK01000024.1"/>
</dbReference>
<reference evidence="11 12" key="1">
    <citation type="submission" date="2018-05" db="EMBL/GenBank/DDBJ databases">
        <title>Rhodoferax soyangensis sp.nov., isolated from an oligotrophic freshwater lake.</title>
        <authorList>
            <person name="Park M."/>
        </authorList>
    </citation>
    <scope>NUCLEOTIDE SEQUENCE [LARGE SCALE GENOMIC DNA]</scope>
    <source>
        <strain evidence="11 12">IMCC26218</strain>
    </source>
</reference>
<feature type="domain" description="Response regulatory" evidence="10">
    <location>
        <begin position="13"/>
        <end position="129"/>
    </location>
</feature>
<evidence type="ECO:0000256" key="5">
    <source>
        <dbReference type="ARBA" id="ARBA00022741"/>
    </source>
</evidence>
<dbReference type="CDD" id="cd00156">
    <property type="entry name" value="REC"/>
    <property type="match status" value="1"/>
</dbReference>
<keyword evidence="4" id="KW-0808">Transferase</keyword>
<evidence type="ECO:0000256" key="1">
    <source>
        <dbReference type="ARBA" id="ARBA00000085"/>
    </source>
</evidence>
<dbReference type="Pfam" id="PF00072">
    <property type="entry name" value="Response_reg"/>
    <property type="match status" value="1"/>
</dbReference>
<dbReference type="GO" id="GO:0016020">
    <property type="term" value="C:membrane"/>
    <property type="evidence" value="ECO:0007669"/>
    <property type="project" value="InterPro"/>
</dbReference>
<dbReference type="Gene3D" id="3.40.50.2300">
    <property type="match status" value="1"/>
</dbReference>
<evidence type="ECO:0000256" key="4">
    <source>
        <dbReference type="ARBA" id="ARBA00022679"/>
    </source>
</evidence>
<evidence type="ECO:0000256" key="9">
    <source>
        <dbReference type="PROSITE-ProRule" id="PRU00169"/>
    </source>
</evidence>
<feature type="modified residue" description="4-aspartylphosphate" evidence="9">
    <location>
        <position position="64"/>
    </location>
</feature>
<dbReference type="AlphaFoldDB" id="A0A3E1R6L8"/>
<keyword evidence="12" id="KW-1185">Reference proteome</keyword>
<proteinExistence type="predicted"/>
<comment type="catalytic activity">
    <reaction evidence="1">
        <text>ATP + protein L-histidine = ADP + protein N-phospho-L-histidine.</text>
        <dbReference type="EC" id="2.7.13.3"/>
    </reaction>
</comment>
<name>A0A3E1R6L8_9BURK</name>
<keyword evidence="6" id="KW-0418">Kinase</keyword>
<protein>
    <recommendedName>
        <fullName evidence="2">histidine kinase</fullName>
        <ecNumber evidence="2">2.7.13.3</ecNumber>
    </recommendedName>
</protein>
<dbReference type="PANTHER" id="PTHR24421:SF10">
    <property type="entry name" value="NITRATE_NITRITE SENSOR PROTEIN NARQ"/>
    <property type="match status" value="1"/>
</dbReference>
<dbReference type="Gene3D" id="3.30.565.10">
    <property type="entry name" value="Histidine kinase-like ATPase, C-terminal domain"/>
    <property type="match status" value="1"/>
</dbReference>
<dbReference type="PROSITE" id="PS50110">
    <property type="entry name" value="RESPONSE_REGULATORY"/>
    <property type="match status" value="1"/>
</dbReference>
<keyword evidence="3 9" id="KW-0597">Phosphoprotein</keyword>
<evidence type="ECO:0000256" key="3">
    <source>
        <dbReference type="ARBA" id="ARBA00022553"/>
    </source>
</evidence>
<evidence type="ECO:0000256" key="6">
    <source>
        <dbReference type="ARBA" id="ARBA00022777"/>
    </source>
</evidence>
<sequence>MSTANPALLPRLTILHLEDSELDHTLVCRALTKDKLPFQIVRVDSLADFSRQLTEQPFDIILADYRLPGFTALDAWGLLQTSSVRLPFILLSGAIGESAAVAAIQMGISDYLPKDDLHKLARVIGSTLEVFKAKAAEARAVSELAASERRLAHFAQHLQTAIENERASIAREIHDDIGGSLAAVRLDLAWMARHGQTDDMREHVATANDMLQHAIGASQRIMMNLRPAILDQGLYPAIQWLAESFQRRSGVKTSLVCNQPGMQSNKSIQLTAYRTAQEALTNISKYAQCSQVKLDLSNAEGVLTLEISDNGAGISDAALNNPDAFGIRGLKERAKVAGGWLDISTRPGHGTTVILTIPLDGDTSTPTEADFL</sequence>
<dbReference type="Proteomes" id="UP000260665">
    <property type="component" value="Unassembled WGS sequence"/>
</dbReference>
<evidence type="ECO:0000256" key="8">
    <source>
        <dbReference type="ARBA" id="ARBA00023012"/>
    </source>
</evidence>
<dbReference type="SUPFAM" id="SSF55874">
    <property type="entry name" value="ATPase domain of HSP90 chaperone/DNA topoisomerase II/histidine kinase"/>
    <property type="match status" value="1"/>
</dbReference>
<evidence type="ECO:0000313" key="11">
    <source>
        <dbReference type="EMBL" id="RFO95015.1"/>
    </source>
</evidence>
<dbReference type="InterPro" id="IPR050482">
    <property type="entry name" value="Sensor_HK_TwoCompSys"/>
</dbReference>
<accession>A0A3E1R6L8</accession>
<dbReference type="InterPro" id="IPR011712">
    <property type="entry name" value="Sig_transdc_His_kin_sub3_dim/P"/>
</dbReference>
<dbReference type="OrthoDB" id="9782588at2"/>
<dbReference type="SMART" id="SM00448">
    <property type="entry name" value="REC"/>
    <property type="match status" value="1"/>
</dbReference>
<dbReference type="GO" id="GO:0005524">
    <property type="term" value="F:ATP binding"/>
    <property type="evidence" value="ECO:0007669"/>
    <property type="project" value="UniProtKB-KW"/>
</dbReference>
<dbReference type="InterPro" id="IPR036890">
    <property type="entry name" value="HATPase_C_sf"/>
</dbReference>
<dbReference type="PANTHER" id="PTHR24421">
    <property type="entry name" value="NITRATE/NITRITE SENSOR PROTEIN NARX-RELATED"/>
    <property type="match status" value="1"/>
</dbReference>
<organism evidence="11 12">
    <name type="scientific">Rhodoferax lacus</name>
    <dbReference type="NCBI Taxonomy" id="2184758"/>
    <lineage>
        <taxon>Bacteria</taxon>
        <taxon>Pseudomonadati</taxon>
        <taxon>Pseudomonadota</taxon>
        <taxon>Betaproteobacteria</taxon>
        <taxon>Burkholderiales</taxon>
        <taxon>Comamonadaceae</taxon>
        <taxon>Rhodoferax</taxon>
    </lineage>
</organism>
<dbReference type="GO" id="GO:0046983">
    <property type="term" value="F:protein dimerization activity"/>
    <property type="evidence" value="ECO:0007669"/>
    <property type="project" value="InterPro"/>
</dbReference>
<dbReference type="SUPFAM" id="SSF52172">
    <property type="entry name" value="CheY-like"/>
    <property type="match status" value="1"/>
</dbReference>
<keyword evidence="7" id="KW-0067">ATP-binding</keyword>
<gene>
    <name evidence="11" type="ORF">DIC66_20335</name>
</gene>
<evidence type="ECO:0000256" key="2">
    <source>
        <dbReference type="ARBA" id="ARBA00012438"/>
    </source>
</evidence>
<keyword evidence="5" id="KW-0547">Nucleotide-binding</keyword>
<dbReference type="Pfam" id="PF02518">
    <property type="entry name" value="HATPase_c"/>
    <property type="match status" value="1"/>
</dbReference>
<evidence type="ECO:0000256" key="7">
    <source>
        <dbReference type="ARBA" id="ARBA00022840"/>
    </source>
</evidence>
<dbReference type="EMBL" id="QFZK01000024">
    <property type="protein sequence ID" value="RFO95015.1"/>
    <property type="molecule type" value="Genomic_DNA"/>
</dbReference>
<dbReference type="InterPro" id="IPR001789">
    <property type="entry name" value="Sig_transdc_resp-reg_receiver"/>
</dbReference>
<dbReference type="Pfam" id="PF07730">
    <property type="entry name" value="HisKA_3"/>
    <property type="match status" value="1"/>
</dbReference>
<keyword evidence="8" id="KW-0902">Two-component regulatory system</keyword>
<evidence type="ECO:0000259" key="10">
    <source>
        <dbReference type="PROSITE" id="PS50110"/>
    </source>
</evidence>
<dbReference type="GO" id="GO:0000155">
    <property type="term" value="F:phosphorelay sensor kinase activity"/>
    <property type="evidence" value="ECO:0007669"/>
    <property type="project" value="InterPro"/>
</dbReference>
<evidence type="ECO:0000313" key="12">
    <source>
        <dbReference type="Proteomes" id="UP000260665"/>
    </source>
</evidence>
<dbReference type="InterPro" id="IPR011006">
    <property type="entry name" value="CheY-like_superfamily"/>
</dbReference>
<dbReference type="CDD" id="cd16917">
    <property type="entry name" value="HATPase_UhpB-NarQ-NarX-like"/>
    <property type="match status" value="1"/>
</dbReference>
<dbReference type="EC" id="2.7.13.3" evidence="2"/>
<dbReference type="Gene3D" id="1.20.5.1930">
    <property type="match status" value="1"/>
</dbReference>